<dbReference type="PANTHER" id="PTHR33434:SF2">
    <property type="entry name" value="FATTY ACID-BINDING PROTEIN TM_1468"/>
    <property type="match status" value="1"/>
</dbReference>
<dbReference type="InterPro" id="IPR050270">
    <property type="entry name" value="DegV_domain_contain"/>
</dbReference>
<evidence type="ECO:0000313" key="3">
    <source>
        <dbReference type="Proteomes" id="UP000886852"/>
    </source>
</evidence>
<dbReference type="Pfam" id="PF02645">
    <property type="entry name" value="DegV"/>
    <property type="match status" value="1"/>
</dbReference>
<dbReference type="PANTHER" id="PTHR33434">
    <property type="entry name" value="DEGV DOMAIN-CONTAINING PROTEIN DR_1986-RELATED"/>
    <property type="match status" value="1"/>
</dbReference>
<proteinExistence type="predicted"/>
<dbReference type="InterPro" id="IPR043168">
    <property type="entry name" value="DegV_C"/>
</dbReference>
<accession>A0A9D1SQI3</accession>
<dbReference type="Gene3D" id="3.30.1180.10">
    <property type="match status" value="1"/>
</dbReference>
<dbReference type="NCBIfam" id="TIGR00762">
    <property type="entry name" value="DegV"/>
    <property type="match status" value="1"/>
</dbReference>
<reference evidence="2" key="1">
    <citation type="submission" date="2020-10" db="EMBL/GenBank/DDBJ databases">
        <authorList>
            <person name="Gilroy R."/>
        </authorList>
    </citation>
    <scope>NUCLEOTIDE SEQUENCE</scope>
    <source>
        <strain evidence="2">ChiHjej12B11-7776</strain>
    </source>
</reference>
<dbReference type="InterPro" id="IPR003797">
    <property type="entry name" value="DegV"/>
</dbReference>
<dbReference type="Gene3D" id="3.40.50.10170">
    <property type="match status" value="1"/>
</dbReference>
<organism evidence="2 3">
    <name type="scientific">Candidatus Fimimonas merdipullorum</name>
    <dbReference type="NCBI Taxonomy" id="2840822"/>
    <lineage>
        <taxon>Bacteria</taxon>
        <taxon>Pseudomonadati</taxon>
        <taxon>Myxococcota</taxon>
        <taxon>Myxococcia</taxon>
        <taxon>Myxococcales</taxon>
        <taxon>Cystobacterineae</taxon>
        <taxon>Myxococcaceae</taxon>
        <taxon>Myxococcaceae incertae sedis</taxon>
        <taxon>Candidatus Fimimonas</taxon>
    </lineage>
</organism>
<evidence type="ECO:0000313" key="2">
    <source>
        <dbReference type="EMBL" id="HIU91077.1"/>
    </source>
</evidence>
<dbReference type="AlphaFoldDB" id="A0A9D1SQI3"/>
<gene>
    <name evidence="2" type="ORF">IAC72_03615</name>
</gene>
<sequence>MSVLLIDADGELWYTRQEELGVDCIKMPYAYNDETYYYDLGKNTDFRRFYDAVRGGTVPTTMALNPQEYVEILEPYFQKGEDVLYVSFSHAMSGTFDHLQTALKQLKEKYPQRKCTVFDTKSISLGAGIQMEYAAQLKNSGATDEEIISALEKFTDRVAVYFVVDDLNHLKRGGRLSGFAAFAGTLLQIKPILSMDAKGGLSVLQKVTGKKQALRTIADKVAAELTGTEYSVYIVDADDPSEGDALANLIKEKRPEAKIVRQAVGPVIGAHCGPGTIGVIFIADKRPIPLEKDNG</sequence>
<name>A0A9D1SQI3_9BACT</name>
<evidence type="ECO:0000256" key="1">
    <source>
        <dbReference type="ARBA" id="ARBA00023121"/>
    </source>
</evidence>
<dbReference type="EMBL" id="DVOC01000063">
    <property type="protein sequence ID" value="HIU91077.1"/>
    <property type="molecule type" value="Genomic_DNA"/>
</dbReference>
<dbReference type="SUPFAM" id="SSF82549">
    <property type="entry name" value="DAK1/DegV-like"/>
    <property type="match status" value="1"/>
</dbReference>
<comment type="caution">
    <text evidence="2">The sequence shown here is derived from an EMBL/GenBank/DDBJ whole genome shotgun (WGS) entry which is preliminary data.</text>
</comment>
<dbReference type="Proteomes" id="UP000886852">
    <property type="component" value="Unassembled WGS sequence"/>
</dbReference>
<reference evidence="2" key="2">
    <citation type="journal article" date="2021" name="PeerJ">
        <title>Extensive microbial diversity within the chicken gut microbiome revealed by metagenomics and culture.</title>
        <authorList>
            <person name="Gilroy R."/>
            <person name="Ravi A."/>
            <person name="Getino M."/>
            <person name="Pursley I."/>
            <person name="Horton D.L."/>
            <person name="Alikhan N.F."/>
            <person name="Baker D."/>
            <person name="Gharbi K."/>
            <person name="Hall N."/>
            <person name="Watson M."/>
            <person name="Adriaenssens E.M."/>
            <person name="Foster-Nyarko E."/>
            <person name="Jarju S."/>
            <person name="Secka A."/>
            <person name="Antonio M."/>
            <person name="Oren A."/>
            <person name="Chaudhuri R.R."/>
            <person name="La Ragione R."/>
            <person name="Hildebrand F."/>
            <person name="Pallen M.J."/>
        </authorList>
    </citation>
    <scope>NUCLEOTIDE SEQUENCE</scope>
    <source>
        <strain evidence="2">ChiHjej12B11-7776</strain>
    </source>
</reference>
<protein>
    <submittedName>
        <fullName evidence="2">DegV family protein</fullName>
    </submittedName>
</protein>
<keyword evidence="1" id="KW-0446">Lipid-binding</keyword>
<dbReference type="GO" id="GO:0008289">
    <property type="term" value="F:lipid binding"/>
    <property type="evidence" value="ECO:0007669"/>
    <property type="project" value="UniProtKB-KW"/>
</dbReference>
<dbReference type="PROSITE" id="PS51482">
    <property type="entry name" value="DEGV"/>
    <property type="match status" value="1"/>
</dbReference>